<reference evidence="3" key="1">
    <citation type="submission" date="2022-10" db="EMBL/GenBank/DDBJ databases">
        <title>Rhodococcus sp.75.</title>
        <authorList>
            <person name="Sun M."/>
        </authorList>
    </citation>
    <scope>NUCLEOTIDE SEQUENCE</scope>
    <source>
        <strain evidence="3">75</strain>
    </source>
</reference>
<feature type="compositionally biased region" description="Pro residues" evidence="1">
    <location>
        <begin position="75"/>
        <end position="93"/>
    </location>
</feature>
<protein>
    <submittedName>
        <fullName evidence="3">DUF2510 domain-containing protein</fullName>
    </submittedName>
</protein>
<feature type="region of interest" description="Disordered" evidence="1">
    <location>
        <begin position="74"/>
        <end position="98"/>
    </location>
</feature>
<organism evidence="3 4">
    <name type="scientific">Rhodococcus antarcticus</name>
    <dbReference type="NCBI Taxonomy" id="2987751"/>
    <lineage>
        <taxon>Bacteria</taxon>
        <taxon>Bacillati</taxon>
        <taxon>Actinomycetota</taxon>
        <taxon>Actinomycetes</taxon>
        <taxon>Mycobacteriales</taxon>
        <taxon>Nocardiaceae</taxon>
        <taxon>Rhodococcus</taxon>
    </lineage>
</organism>
<proteinExistence type="predicted"/>
<name>A0ABY6P3N8_9NOCA</name>
<keyword evidence="4" id="KW-1185">Reference proteome</keyword>
<dbReference type="EMBL" id="CP110615">
    <property type="protein sequence ID" value="UZJ26270.1"/>
    <property type="molecule type" value="Genomic_DNA"/>
</dbReference>
<dbReference type="Pfam" id="PF10708">
    <property type="entry name" value="DUF2510"/>
    <property type="match status" value="1"/>
</dbReference>
<evidence type="ECO:0000313" key="4">
    <source>
        <dbReference type="Proteomes" id="UP001164965"/>
    </source>
</evidence>
<gene>
    <name evidence="3" type="ORF">RHODO2019_07660</name>
</gene>
<feature type="domain" description="DUF2510" evidence="2">
    <location>
        <begin position="91"/>
        <end position="118"/>
    </location>
</feature>
<evidence type="ECO:0000313" key="3">
    <source>
        <dbReference type="EMBL" id="UZJ26270.1"/>
    </source>
</evidence>
<dbReference type="Proteomes" id="UP001164965">
    <property type="component" value="Chromosome"/>
</dbReference>
<sequence>MGIIRKTTSLGTLGLVNFRGKDERANNYAKQTRNAARAQVAQNAMQLELQRQQLAALDHGNVREEVRDMRQEFPPIAPIMPPQPIPVGPPPGWYPDQHDQQLVRWFDGTQWTEFTQRRQ</sequence>
<accession>A0ABY6P3N8</accession>
<evidence type="ECO:0000256" key="1">
    <source>
        <dbReference type="SAM" id="MobiDB-lite"/>
    </source>
</evidence>
<evidence type="ECO:0000259" key="2">
    <source>
        <dbReference type="Pfam" id="PF10708"/>
    </source>
</evidence>
<dbReference type="RefSeq" id="WP_265384374.1">
    <property type="nucleotide sequence ID" value="NZ_CP110615.1"/>
</dbReference>
<dbReference type="InterPro" id="IPR018929">
    <property type="entry name" value="DUF2510"/>
</dbReference>